<dbReference type="GO" id="GO:0008097">
    <property type="term" value="F:5S rRNA binding"/>
    <property type="evidence" value="ECO:0007669"/>
    <property type="project" value="TreeGrafter"/>
</dbReference>
<organism evidence="8 9">
    <name type="scientific">Candidatus Yanofskybacteria bacterium CG10_big_fil_rev_8_21_14_0_10_37_15</name>
    <dbReference type="NCBI Taxonomy" id="1975097"/>
    <lineage>
        <taxon>Bacteria</taxon>
        <taxon>Candidatus Yanofskyibacteriota</taxon>
    </lineage>
</organism>
<dbReference type="PANTHER" id="PTHR12899:SF3">
    <property type="entry name" value="LARGE RIBOSOMAL SUBUNIT PROTEIN UL18M"/>
    <property type="match status" value="1"/>
</dbReference>
<dbReference type="GO" id="GO:0006412">
    <property type="term" value="P:translation"/>
    <property type="evidence" value="ECO:0007669"/>
    <property type="project" value="UniProtKB-UniRule"/>
</dbReference>
<dbReference type="InterPro" id="IPR004389">
    <property type="entry name" value="Ribosomal_uL18_bac-type"/>
</dbReference>
<gene>
    <name evidence="7" type="primary">rplR</name>
    <name evidence="8" type="ORF">COV30_01200</name>
</gene>
<dbReference type="Proteomes" id="UP000230208">
    <property type="component" value="Unassembled WGS sequence"/>
</dbReference>
<evidence type="ECO:0000313" key="9">
    <source>
        <dbReference type="Proteomes" id="UP000230208"/>
    </source>
</evidence>
<keyword evidence="3 7" id="KW-0694">RNA-binding</keyword>
<protein>
    <recommendedName>
        <fullName evidence="6 7">Large ribosomal subunit protein uL18</fullName>
    </recommendedName>
</protein>
<dbReference type="CDD" id="cd00432">
    <property type="entry name" value="Ribosomal_L18_L5e"/>
    <property type="match status" value="1"/>
</dbReference>
<dbReference type="InterPro" id="IPR057268">
    <property type="entry name" value="Ribosomal_L18"/>
</dbReference>
<evidence type="ECO:0000256" key="6">
    <source>
        <dbReference type="ARBA" id="ARBA00035197"/>
    </source>
</evidence>
<dbReference type="SUPFAM" id="SSF53137">
    <property type="entry name" value="Translational machinery components"/>
    <property type="match status" value="1"/>
</dbReference>
<comment type="similarity">
    <text evidence="1 7">Belongs to the universal ribosomal protein uL18 family.</text>
</comment>
<keyword evidence="5 7" id="KW-0687">Ribonucleoprotein</keyword>
<dbReference type="EMBL" id="PCXP01000018">
    <property type="protein sequence ID" value="PIR41918.1"/>
    <property type="molecule type" value="Genomic_DNA"/>
</dbReference>
<dbReference type="AlphaFoldDB" id="A0A2H0R5W9"/>
<dbReference type="HAMAP" id="MF_01337_B">
    <property type="entry name" value="Ribosomal_uL18_B"/>
    <property type="match status" value="1"/>
</dbReference>
<dbReference type="GO" id="GO:1990904">
    <property type="term" value="C:ribonucleoprotein complex"/>
    <property type="evidence" value="ECO:0007669"/>
    <property type="project" value="UniProtKB-KW"/>
</dbReference>
<comment type="function">
    <text evidence="7">This is one of the proteins that bind and probably mediate the attachment of the 5S RNA into the large ribosomal subunit, where it forms part of the central protuberance.</text>
</comment>
<proteinExistence type="inferred from homology"/>
<dbReference type="PANTHER" id="PTHR12899">
    <property type="entry name" value="39S RIBOSOMAL PROTEIN L18, MITOCHONDRIAL"/>
    <property type="match status" value="1"/>
</dbReference>
<dbReference type="NCBIfam" id="TIGR00060">
    <property type="entry name" value="L18_bact"/>
    <property type="match status" value="1"/>
</dbReference>
<keyword evidence="4 7" id="KW-0689">Ribosomal protein</keyword>
<name>A0A2H0R5W9_9BACT</name>
<accession>A0A2H0R5W9</accession>
<evidence type="ECO:0000256" key="1">
    <source>
        <dbReference type="ARBA" id="ARBA00007116"/>
    </source>
</evidence>
<dbReference type="GO" id="GO:0005840">
    <property type="term" value="C:ribosome"/>
    <property type="evidence" value="ECO:0007669"/>
    <property type="project" value="UniProtKB-KW"/>
</dbReference>
<dbReference type="Gene3D" id="3.30.420.100">
    <property type="match status" value="1"/>
</dbReference>
<dbReference type="GO" id="GO:0003735">
    <property type="term" value="F:structural constituent of ribosome"/>
    <property type="evidence" value="ECO:0007669"/>
    <property type="project" value="InterPro"/>
</dbReference>
<keyword evidence="2 7" id="KW-0699">rRNA-binding</keyword>
<evidence type="ECO:0000256" key="7">
    <source>
        <dbReference type="HAMAP-Rule" id="MF_01337"/>
    </source>
</evidence>
<dbReference type="InterPro" id="IPR005484">
    <property type="entry name" value="Ribosomal_uL18_bac/plant/anim"/>
</dbReference>
<evidence type="ECO:0000256" key="3">
    <source>
        <dbReference type="ARBA" id="ARBA00022884"/>
    </source>
</evidence>
<dbReference type="Pfam" id="PF00861">
    <property type="entry name" value="Ribosomal_L18p"/>
    <property type="match status" value="1"/>
</dbReference>
<evidence type="ECO:0000313" key="8">
    <source>
        <dbReference type="EMBL" id="PIR41918.1"/>
    </source>
</evidence>
<evidence type="ECO:0000256" key="2">
    <source>
        <dbReference type="ARBA" id="ARBA00022730"/>
    </source>
</evidence>
<reference evidence="8 9" key="1">
    <citation type="submission" date="2017-09" db="EMBL/GenBank/DDBJ databases">
        <title>Depth-based differentiation of microbial function through sediment-hosted aquifers and enrichment of novel symbionts in the deep terrestrial subsurface.</title>
        <authorList>
            <person name="Probst A.J."/>
            <person name="Ladd B."/>
            <person name="Jarett J.K."/>
            <person name="Geller-Mcgrath D.E."/>
            <person name="Sieber C.M."/>
            <person name="Emerson J.B."/>
            <person name="Anantharaman K."/>
            <person name="Thomas B.C."/>
            <person name="Malmstrom R."/>
            <person name="Stieglmeier M."/>
            <person name="Klingl A."/>
            <person name="Woyke T."/>
            <person name="Ryan C.M."/>
            <person name="Banfield J.F."/>
        </authorList>
    </citation>
    <scope>NUCLEOTIDE SEQUENCE [LARGE SCALE GENOMIC DNA]</scope>
    <source>
        <strain evidence="8">CG10_big_fil_rev_8_21_14_0_10_37_15</strain>
    </source>
</reference>
<evidence type="ECO:0000256" key="5">
    <source>
        <dbReference type="ARBA" id="ARBA00023274"/>
    </source>
</evidence>
<comment type="caution">
    <text evidence="8">The sequence shown here is derived from an EMBL/GenBank/DDBJ whole genome shotgun (WGS) entry which is preliminary data.</text>
</comment>
<evidence type="ECO:0000256" key="4">
    <source>
        <dbReference type="ARBA" id="ARBA00022980"/>
    </source>
</evidence>
<sequence>MKSKNKQLNRRKRHKRIRMIVRGTNERPRIFVFRSNKYMYAQVIDDEKRKTLFSISDFKIKSGNKTEKALKIGESLADQMKEKKMFEAVFDRGGFKFHGRVSAVAKGLRSGGIKF</sequence>
<dbReference type="GO" id="GO:0005737">
    <property type="term" value="C:cytoplasm"/>
    <property type="evidence" value="ECO:0007669"/>
    <property type="project" value="UniProtKB-ARBA"/>
</dbReference>
<comment type="subunit">
    <text evidence="7">Part of the 50S ribosomal subunit; part of the 5S rRNA/L5/L18/L25 subcomplex. Contacts the 5S and 23S rRNAs.</text>
</comment>